<comment type="caution">
    <text evidence="3">The sequence shown here is derived from an EMBL/GenBank/DDBJ whole genome shotgun (WGS) entry which is preliminary data.</text>
</comment>
<gene>
    <name evidence="3" type="ORF">GGX14DRAFT_553305</name>
</gene>
<dbReference type="Proteomes" id="UP001219525">
    <property type="component" value="Unassembled WGS sequence"/>
</dbReference>
<evidence type="ECO:0000256" key="2">
    <source>
        <dbReference type="SAM" id="Phobius"/>
    </source>
</evidence>
<keyword evidence="2" id="KW-1133">Transmembrane helix</keyword>
<accession>A0AAD7E5B8</accession>
<reference evidence="3" key="1">
    <citation type="submission" date="2023-03" db="EMBL/GenBank/DDBJ databases">
        <title>Massive genome expansion in bonnet fungi (Mycena s.s.) driven by repeated elements and novel gene families across ecological guilds.</title>
        <authorList>
            <consortium name="Lawrence Berkeley National Laboratory"/>
            <person name="Harder C.B."/>
            <person name="Miyauchi S."/>
            <person name="Viragh M."/>
            <person name="Kuo A."/>
            <person name="Thoen E."/>
            <person name="Andreopoulos B."/>
            <person name="Lu D."/>
            <person name="Skrede I."/>
            <person name="Drula E."/>
            <person name="Henrissat B."/>
            <person name="Morin E."/>
            <person name="Kohler A."/>
            <person name="Barry K."/>
            <person name="LaButti K."/>
            <person name="Morin E."/>
            <person name="Salamov A."/>
            <person name="Lipzen A."/>
            <person name="Mereny Z."/>
            <person name="Hegedus B."/>
            <person name="Baldrian P."/>
            <person name="Stursova M."/>
            <person name="Weitz H."/>
            <person name="Taylor A."/>
            <person name="Grigoriev I.V."/>
            <person name="Nagy L.G."/>
            <person name="Martin F."/>
            <person name="Kauserud H."/>
        </authorList>
    </citation>
    <scope>NUCLEOTIDE SEQUENCE</scope>
    <source>
        <strain evidence="3">9144</strain>
    </source>
</reference>
<dbReference type="AlphaFoldDB" id="A0AAD7E5B8"/>
<dbReference type="EMBL" id="JARJCW010000001">
    <property type="protein sequence ID" value="KAJ7229804.1"/>
    <property type="molecule type" value="Genomic_DNA"/>
</dbReference>
<evidence type="ECO:0000313" key="3">
    <source>
        <dbReference type="EMBL" id="KAJ7229804.1"/>
    </source>
</evidence>
<sequence>MIAGPDQHSRLSIDFPPHAESLALKHFFQLTLHLFRRPPTRSSFGAYALVTAGLSLGPSVAFAYGATATAPRLRAPDLSRPPLSPPGGRPLPAHTNSTSTYTAAECSAS</sequence>
<feature type="region of interest" description="Disordered" evidence="1">
    <location>
        <begin position="73"/>
        <end position="109"/>
    </location>
</feature>
<keyword evidence="4" id="KW-1185">Reference proteome</keyword>
<organism evidence="3 4">
    <name type="scientific">Mycena pura</name>
    <dbReference type="NCBI Taxonomy" id="153505"/>
    <lineage>
        <taxon>Eukaryota</taxon>
        <taxon>Fungi</taxon>
        <taxon>Dikarya</taxon>
        <taxon>Basidiomycota</taxon>
        <taxon>Agaricomycotina</taxon>
        <taxon>Agaricomycetes</taxon>
        <taxon>Agaricomycetidae</taxon>
        <taxon>Agaricales</taxon>
        <taxon>Marasmiineae</taxon>
        <taxon>Mycenaceae</taxon>
        <taxon>Mycena</taxon>
    </lineage>
</organism>
<protein>
    <submittedName>
        <fullName evidence="3">Uncharacterized protein</fullName>
    </submittedName>
</protein>
<keyword evidence="2" id="KW-0472">Membrane</keyword>
<keyword evidence="2" id="KW-0812">Transmembrane</keyword>
<proteinExistence type="predicted"/>
<feature type="compositionally biased region" description="Polar residues" evidence="1">
    <location>
        <begin position="94"/>
        <end position="109"/>
    </location>
</feature>
<feature type="transmembrane region" description="Helical" evidence="2">
    <location>
        <begin position="44"/>
        <end position="64"/>
    </location>
</feature>
<name>A0AAD7E5B8_9AGAR</name>
<evidence type="ECO:0000256" key="1">
    <source>
        <dbReference type="SAM" id="MobiDB-lite"/>
    </source>
</evidence>
<evidence type="ECO:0000313" key="4">
    <source>
        <dbReference type="Proteomes" id="UP001219525"/>
    </source>
</evidence>